<keyword evidence="8 18" id="KW-0547">Nucleotide-binding</keyword>
<keyword evidence="14" id="KW-0675">Receptor</keyword>
<evidence type="ECO:0000313" key="20">
    <source>
        <dbReference type="EMBL" id="PPS03954.1"/>
    </source>
</evidence>
<evidence type="ECO:0000256" key="14">
    <source>
        <dbReference type="ARBA" id="ARBA00023170"/>
    </source>
</evidence>
<keyword evidence="11" id="KW-1133">Transmembrane helix</keyword>
<evidence type="ECO:0000256" key="8">
    <source>
        <dbReference type="ARBA" id="ARBA00022741"/>
    </source>
</evidence>
<dbReference type="Proteomes" id="UP000239757">
    <property type="component" value="Unassembled WGS sequence"/>
</dbReference>
<evidence type="ECO:0000313" key="21">
    <source>
        <dbReference type="Proteomes" id="UP000239757"/>
    </source>
</evidence>
<evidence type="ECO:0000256" key="11">
    <source>
        <dbReference type="ARBA" id="ARBA00022989"/>
    </source>
</evidence>
<evidence type="ECO:0000256" key="4">
    <source>
        <dbReference type="ARBA" id="ARBA00022536"/>
    </source>
</evidence>
<keyword evidence="15" id="KW-0325">Glycoprotein</keyword>
<dbReference type="PROSITE" id="PS50011">
    <property type="entry name" value="PROTEIN_KINASE_DOM"/>
    <property type="match status" value="1"/>
</dbReference>
<name>A0A2P5XKU9_GOSBA</name>
<dbReference type="OrthoDB" id="619632at2759"/>
<dbReference type="PROSITE" id="PS00107">
    <property type="entry name" value="PROTEIN_KINASE_ATP"/>
    <property type="match status" value="1"/>
</dbReference>
<comment type="catalytic activity">
    <reaction evidence="16">
        <text>L-threonyl-[protein] + ATP = O-phospho-L-threonyl-[protein] + ADP + H(+)</text>
        <dbReference type="Rhea" id="RHEA:46608"/>
        <dbReference type="Rhea" id="RHEA-COMP:11060"/>
        <dbReference type="Rhea" id="RHEA-COMP:11605"/>
        <dbReference type="ChEBI" id="CHEBI:15378"/>
        <dbReference type="ChEBI" id="CHEBI:30013"/>
        <dbReference type="ChEBI" id="CHEBI:30616"/>
        <dbReference type="ChEBI" id="CHEBI:61977"/>
        <dbReference type="ChEBI" id="CHEBI:456216"/>
        <dbReference type="EC" id="2.7.11.1"/>
    </reaction>
</comment>
<proteinExistence type="predicted"/>
<keyword evidence="6" id="KW-0812">Transmembrane</keyword>
<evidence type="ECO:0000256" key="18">
    <source>
        <dbReference type="PROSITE-ProRule" id="PRU10141"/>
    </source>
</evidence>
<dbReference type="GO" id="GO:0005524">
    <property type="term" value="F:ATP binding"/>
    <property type="evidence" value="ECO:0007669"/>
    <property type="project" value="UniProtKB-UniRule"/>
</dbReference>
<feature type="domain" description="Protein kinase" evidence="19">
    <location>
        <begin position="80"/>
        <end position="300"/>
    </location>
</feature>
<evidence type="ECO:0000256" key="9">
    <source>
        <dbReference type="ARBA" id="ARBA00022777"/>
    </source>
</evidence>
<evidence type="ECO:0000256" key="3">
    <source>
        <dbReference type="ARBA" id="ARBA00022527"/>
    </source>
</evidence>
<evidence type="ECO:0000259" key="19">
    <source>
        <dbReference type="PROSITE" id="PS50011"/>
    </source>
</evidence>
<evidence type="ECO:0000256" key="10">
    <source>
        <dbReference type="ARBA" id="ARBA00022840"/>
    </source>
</evidence>
<dbReference type="GO" id="GO:0016020">
    <property type="term" value="C:membrane"/>
    <property type="evidence" value="ECO:0007669"/>
    <property type="project" value="UniProtKB-SubCell"/>
</dbReference>
<evidence type="ECO:0000256" key="16">
    <source>
        <dbReference type="ARBA" id="ARBA00047899"/>
    </source>
</evidence>
<evidence type="ECO:0000256" key="7">
    <source>
        <dbReference type="ARBA" id="ARBA00022729"/>
    </source>
</evidence>
<evidence type="ECO:0000256" key="2">
    <source>
        <dbReference type="ARBA" id="ARBA00012513"/>
    </source>
</evidence>
<keyword evidence="5" id="KW-0808">Transferase</keyword>
<evidence type="ECO:0000256" key="6">
    <source>
        <dbReference type="ARBA" id="ARBA00022692"/>
    </source>
</evidence>
<comment type="subcellular location">
    <subcellularLocation>
        <location evidence="1">Membrane</location>
        <topology evidence="1">Single-pass type I membrane protein</topology>
    </subcellularLocation>
</comment>
<gene>
    <name evidence="20" type="ORF">GOBAR_AA16720</name>
</gene>
<keyword evidence="10 18" id="KW-0067">ATP-binding</keyword>
<keyword evidence="9" id="KW-0418">Kinase</keyword>
<evidence type="ECO:0000256" key="15">
    <source>
        <dbReference type="ARBA" id="ARBA00023180"/>
    </source>
</evidence>
<dbReference type="GO" id="GO:0004674">
    <property type="term" value="F:protein serine/threonine kinase activity"/>
    <property type="evidence" value="ECO:0007669"/>
    <property type="project" value="UniProtKB-KW"/>
</dbReference>
<dbReference type="SUPFAM" id="SSF56112">
    <property type="entry name" value="Protein kinase-like (PK-like)"/>
    <property type="match status" value="1"/>
</dbReference>
<keyword evidence="7" id="KW-0732">Signal</keyword>
<dbReference type="EC" id="2.7.11.1" evidence="2"/>
<dbReference type="Gene3D" id="1.10.510.10">
    <property type="entry name" value="Transferase(Phosphotransferase) domain 1"/>
    <property type="match status" value="1"/>
</dbReference>
<dbReference type="PANTHER" id="PTHR47974:SF3">
    <property type="entry name" value="RECEPTOR-LIKE SERINE_THREONINE-PROTEIN KINASE"/>
    <property type="match status" value="1"/>
</dbReference>
<feature type="binding site" evidence="18">
    <location>
        <position position="108"/>
    </location>
    <ligand>
        <name>ATP</name>
        <dbReference type="ChEBI" id="CHEBI:30616"/>
    </ligand>
</feature>
<evidence type="ECO:0000256" key="13">
    <source>
        <dbReference type="ARBA" id="ARBA00023157"/>
    </source>
</evidence>
<keyword evidence="12" id="KW-0472">Membrane</keyword>
<protein>
    <recommendedName>
        <fullName evidence="2">non-specific serine/threonine protein kinase</fullName>
        <ecNumber evidence="2">2.7.11.1</ecNumber>
    </recommendedName>
</protein>
<dbReference type="PANTHER" id="PTHR47974">
    <property type="entry name" value="OS07G0415500 PROTEIN"/>
    <property type="match status" value="1"/>
</dbReference>
<sequence length="300" mass="33586">MEVILNEGRAAIACHRRDGLDFPSTPGCSAGGIKFFIIFIVWYFLTTTHQDSRGTGGYHLAAFCTSFRRFSYAELDKATNGFKKEIGRGAGGIVYKGKLSDDRIAAVKRLVDANHGEAEFLAEFNTIGKLNHMNLIDLWGYCAEGKHKILVYEYMEHGSLAENLSSKTLDWKKRFQIAVGTAKGLPKVSDFGLSWLLNRVDVKYLEISRLRLRGTRGYVAPEWVLNMPITSKVDVHSYGIVLLELVTGRSPSIGVHGIDGKQLMQGALSKWVKQQRDEDKDARPTMGEVVQMLLRLVEKE</sequence>
<dbReference type="InterPro" id="IPR000719">
    <property type="entry name" value="Prot_kinase_dom"/>
</dbReference>
<dbReference type="InterPro" id="IPR017441">
    <property type="entry name" value="Protein_kinase_ATP_BS"/>
</dbReference>
<reference evidence="20 21" key="1">
    <citation type="submission" date="2015-01" db="EMBL/GenBank/DDBJ databases">
        <title>Genome of allotetraploid Gossypium barbadense reveals genomic plasticity and fiber elongation in cotton evolution.</title>
        <authorList>
            <person name="Chen X."/>
            <person name="Liu X."/>
            <person name="Zhao B."/>
            <person name="Zheng H."/>
            <person name="Hu Y."/>
            <person name="Lu G."/>
            <person name="Yang C."/>
            <person name="Chen J."/>
            <person name="Shan C."/>
            <person name="Zhang L."/>
            <person name="Zhou Y."/>
            <person name="Wang L."/>
            <person name="Guo W."/>
            <person name="Bai Y."/>
            <person name="Ruan J."/>
            <person name="Shangguan X."/>
            <person name="Mao Y."/>
            <person name="Jiang J."/>
            <person name="Zhu Y."/>
            <person name="Lei J."/>
            <person name="Kang H."/>
            <person name="Chen S."/>
            <person name="He X."/>
            <person name="Wang R."/>
            <person name="Wang Y."/>
            <person name="Chen J."/>
            <person name="Wang L."/>
            <person name="Yu S."/>
            <person name="Wang B."/>
            <person name="Wei J."/>
            <person name="Song S."/>
            <person name="Lu X."/>
            <person name="Gao Z."/>
            <person name="Gu W."/>
            <person name="Deng X."/>
            <person name="Ma D."/>
            <person name="Wang S."/>
            <person name="Liang W."/>
            <person name="Fang L."/>
            <person name="Cai C."/>
            <person name="Zhu X."/>
            <person name="Zhou B."/>
            <person name="Zhang Y."/>
            <person name="Chen Z."/>
            <person name="Xu S."/>
            <person name="Zhu R."/>
            <person name="Wang S."/>
            <person name="Zhang T."/>
            <person name="Zhao G."/>
        </authorList>
    </citation>
    <scope>NUCLEOTIDE SEQUENCE [LARGE SCALE GENOMIC DNA]</scope>
    <source>
        <strain evidence="21">cv. Xinhai21</strain>
        <tissue evidence="20">Leaf</tissue>
    </source>
</reference>
<dbReference type="AlphaFoldDB" id="A0A2P5XKU9"/>
<dbReference type="InterPro" id="IPR011009">
    <property type="entry name" value="Kinase-like_dom_sf"/>
</dbReference>
<evidence type="ECO:0000256" key="5">
    <source>
        <dbReference type="ARBA" id="ARBA00022679"/>
    </source>
</evidence>
<evidence type="ECO:0000256" key="1">
    <source>
        <dbReference type="ARBA" id="ARBA00004479"/>
    </source>
</evidence>
<organism evidence="20 21">
    <name type="scientific">Gossypium barbadense</name>
    <name type="common">Sea Island cotton</name>
    <name type="synonym">Hibiscus barbadensis</name>
    <dbReference type="NCBI Taxonomy" id="3634"/>
    <lineage>
        <taxon>Eukaryota</taxon>
        <taxon>Viridiplantae</taxon>
        <taxon>Streptophyta</taxon>
        <taxon>Embryophyta</taxon>
        <taxon>Tracheophyta</taxon>
        <taxon>Spermatophyta</taxon>
        <taxon>Magnoliopsida</taxon>
        <taxon>eudicotyledons</taxon>
        <taxon>Gunneridae</taxon>
        <taxon>Pentapetalae</taxon>
        <taxon>rosids</taxon>
        <taxon>malvids</taxon>
        <taxon>Malvales</taxon>
        <taxon>Malvaceae</taxon>
        <taxon>Malvoideae</taxon>
        <taxon>Gossypium</taxon>
    </lineage>
</organism>
<dbReference type="EMBL" id="KZ664670">
    <property type="protein sequence ID" value="PPS03954.1"/>
    <property type="molecule type" value="Genomic_DNA"/>
</dbReference>
<dbReference type="Gene3D" id="3.30.200.20">
    <property type="entry name" value="Phosphorylase Kinase, domain 1"/>
    <property type="match status" value="1"/>
</dbReference>
<evidence type="ECO:0000256" key="17">
    <source>
        <dbReference type="ARBA" id="ARBA00048679"/>
    </source>
</evidence>
<dbReference type="Pfam" id="PF07714">
    <property type="entry name" value="PK_Tyr_Ser-Thr"/>
    <property type="match status" value="2"/>
</dbReference>
<comment type="catalytic activity">
    <reaction evidence="17">
        <text>L-seryl-[protein] + ATP = O-phospho-L-seryl-[protein] + ADP + H(+)</text>
        <dbReference type="Rhea" id="RHEA:17989"/>
        <dbReference type="Rhea" id="RHEA-COMP:9863"/>
        <dbReference type="Rhea" id="RHEA-COMP:11604"/>
        <dbReference type="ChEBI" id="CHEBI:15378"/>
        <dbReference type="ChEBI" id="CHEBI:29999"/>
        <dbReference type="ChEBI" id="CHEBI:30616"/>
        <dbReference type="ChEBI" id="CHEBI:83421"/>
        <dbReference type="ChEBI" id="CHEBI:456216"/>
        <dbReference type="EC" id="2.7.11.1"/>
    </reaction>
</comment>
<accession>A0A2P5XKU9</accession>
<dbReference type="FunFam" id="3.30.200.20:FF:000059">
    <property type="entry name" value="S-receptor-like serine/threonine-protein kinase"/>
    <property type="match status" value="1"/>
</dbReference>
<keyword evidence="13" id="KW-1015">Disulfide bond</keyword>
<keyword evidence="3" id="KW-0723">Serine/threonine-protein kinase</keyword>
<dbReference type="InterPro" id="IPR001245">
    <property type="entry name" value="Ser-Thr/Tyr_kinase_cat_dom"/>
</dbReference>
<evidence type="ECO:0000256" key="12">
    <source>
        <dbReference type="ARBA" id="ARBA00023136"/>
    </source>
</evidence>
<keyword evidence="4" id="KW-0245">EGF-like domain</keyword>